<name>A0AC34QA55_9BILA</name>
<organism evidence="1 2">
    <name type="scientific">Panagrolaimus sp. JU765</name>
    <dbReference type="NCBI Taxonomy" id="591449"/>
    <lineage>
        <taxon>Eukaryota</taxon>
        <taxon>Metazoa</taxon>
        <taxon>Ecdysozoa</taxon>
        <taxon>Nematoda</taxon>
        <taxon>Chromadorea</taxon>
        <taxon>Rhabditida</taxon>
        <taxon>Tylenchina</taxon>
        <taxon>Panagrolaimomorpha</taxon>
        <taxon>Panagrolaimoidea</taxon>
        <taxon>Panagrolaimidae</taxon>
        <taxon>Panagrolaimus</taxon>
    </lineage>
</organism>
<sequence>MESEDEQNGDERQTHADLESGFYSAYEPREVLGRGLSSTVRKCIEKSTGQVFAVKIVDVSTERQSESDAARLKEETLSEVRLLRLLSGHPSIIAIHDFFITPTFHFAVFEMAPRGELFDLLNRSVTLSEKKTRSIMKQLFDGVSYMHERMIVHRDLKLENILCIDDYRIVISDFGFAKQLESGQKLRELFGTPGYLAPETLRCQMYEDAKGYGIEVDNWALGVIMYTLLAGYAPFYHRQQLRMMRLIQEGRYDFPKEQWESISEDAKDLIKRLLTTAPEKRMRATDAILHRWFTVGTATKEQIQEAMAAARAAKKDFKKIYKRLIHACRFIYRLKHLHDFKLSVDRNELRRRPFRFPEIRHEAEAAAFAVYGHWVNRGFYYSRDMLFANSPRPKYVRHENTVIKVPS</sequence>
<dbReference type="Proteomes" id="UP000887576">
    <property type="component" value="Unplaced"/>
</dbReference>
<evidence type="ECO:0000313" key="1">
    <source>
        <dbReference type="Proteomes" id="UP000887576"/>
    </source>
</evidence>
<protein>
    <submittedName>
        <fullName evidence="2">Phosphorylase kinase</fullName>
    </submittedName>
</protein>
<evidence type="ECO:0000313" key="2">
    <source>
        <dbReference type="WBParaSite" id="JU765_v2.g14170.t1"/>
    </source>
</evidence>
<reference evidence="2" key="1">
    <citation type="submission" date="2022-11" db="UniProtKB">
        <authorList>
            <consortium name="WormBaseParasite"/>
        </authorList>
    </citation>
    <scope>IDENTIFICATION</scope>
</reference>
<dbReference type="WBParaSite" id="JU765_v2.g14170.t1">
    <property type="protein sequence ID" value="JU765_v2.g14170.t1"/>
    <property type="gene ID" value="JU765_v2.g14170"/>
</dbReference>
<accession>A0AC34QA55</accession>
<proteinExistence type="predicted"/>